<evidence type="ECO:0000313" key="2">
    <source>
        <dbReference type="EMBL" id="KAK7073550.1"/>
    </source>
</evidence>
<gene>
    <name evidence="2" type="ORF">SK128_005016</name>
</gene>
<feature type="compositionally biased region" description="Basic and acidic residues" evidence="1">
    <location>
        <begin position="217"/>
        <end position="236"/>
    </location>
</feature>
<sequence length="291" mass="33086">MQSNNKNMEFASAAGPVQPKMKSISLSRGDIEVSYKMYLKKLSKYHCPTASKGETQRIYIQTNRIVHNASSFKIWNYINNKRGKGKDSGFKYSYMKKSWRFVDEVTEYDDRQNSVTNMSSAKKGICNNEAENIWLLNTRPISTTASTLNPIKALDPIRALDSGIRPSTFETTSLDYSRPRTQDTPSLDHNRPKELSKRYGVTSDQIMDAQTTSLDYSRPRTQDTPSLDHNRPKEPLKSYGVTSDQIMDVQNVGTKYVDYNGQMNKINHSGSQAEVQSSSESEDFDVNDREL</sequence>
<dbReference type="AlphaFoldDB" id="A0AAN8X7G3"/>
<organism evidence="2 3">
    <name type="scientific">Halocaridina rubra</name>
    <name type="common">Hawaiian red shrimp</name>
    <dbReference type="NCBI Taxonomy" id="373956"/>
    <lineage>
        <taxon>Eukaryota</taxon>
        <taxon>Metazoa</taxon>
        <taxon>Ecdysozoa</taxon>
        <taxon>Arthropoda</taxon>
        <taxon>Crustacea</taxon>
        <taxon>Multicrustacea</taxon>
        <taxon>Malacostraca</taxon>
        <taxon>Eumalacostraca</taxon>
        <taxon>Eucarida</taxon>
        <taxon>Decapoda</taxon>
        <taxon>Pleocyemata</taxon>
        <taxon>Caridea</taxon>
        <taxon>Atyoidea</taxon>
        <taxon>Atyidae</taxon>
        <taxon>Halocaridina</taxon>
    </lineage>
</organism>
<keyword evidence="3" id="KW-1185">Reference proteome</keyword>
<feature type="region of interest" description="Disordered" evidence="1">
    <location>
        <begin position="169"/>
        <end position="238"/>
    </location>
</feature>
<feature type="compositionally biased region" description="Basic and acidic residues" evidence="1">
    <location>
        <begin position="177"/>
        <end position="197"/>
    </location>
</feature>
<name>A0AAN8X7G3_HALRR</name>
<feature type="region of interest" description="Disordered" evidence="1">
    <location>
        <begin position="266"/>
        <end position="291"/>
    </location>
</feature>
<accession>A0AAN8X7G3</accession>
<evidence type="ECO:0000256" key="1">
    <source>
        <dbReference type="SAM" id="MobiDB-lite"/>
    </source>
</evidence>
<feature type="compositionally biased region" description="Polar residues" evidence="1">
    <location>
        <begin position="202"/>
        <end position="215"/>
    </location>
</feature>
<feature type="compositionally biased region" description="Low complexity" evidence="1">
    <location>
        <begin position="269"/>
        <end position="279"/>
    </location>
</feature>
<reference evidence="2 3" key="1">
    <citation type="submission" date="2023-11" db="EMBL/GenBank/DDBJ databases">
        <title>Halocaridina rubra genome assembly.</title>
        <authorList>
            <person name="Smith C."/>
        </authorList>
    </citation>
    <scope>NUCLEOTIDE SEQUENCE [LARGE SCALE GENOMIC DNA]</scope>
    <source>
        <strain evidence="2">EP-1</strain>
        <tissue evidence="2">Whole</tissue>
    </source>
</reference>
<feature type="non-terminal residue" evidence="2">
    <location>
        <position position="291"/>
    </location>
</feature>
<dbReference type="Proteomes" id="UP001381693">
    <property type="component" value="Unassembled WGS sequence"/>
</dbReference>
<protein>
    <submittedName>
        <fullName evidence="2">Uncharacterized protein</fullName>
    </submittedName>
</protein>
<dbReference type="EMBL" id="JAXCGZ010012495">
    <property type="protein sequence ID" value="KAK7073550.1"/>
    <property type="molecule type" value="Genomic_DNA"/>
</dbReference>
<comment type="caution">
    <text evidence="2">The sequence shown here is derived from an EMBL/GenBank/DDBJ whole genome shotgun (WGS) entry which is preliminary data.</text>
</comment>
<evidence type="ECO:0000313" key="3">
    <source>
        <dbReference type="Proteomes" id="UP001381693"/>
    </source>
</evidence>
<proteinExistence type="predicted"/>